<dbReference type="Gene3D" id="3.40.50.1010">
    <property type="entry name" value="5'-nuclease"/>
    <property type="match status" value="1"/>
</dbReference>
<evidence type="ECO:0000259" key="1">
    <source>
        <dbReference type="Pfam" id="PF01850"/>
    </source>
</evidence>
<gene>
    <name evidence="2" type="ordered locus">YN1551_0590</name>
</gene>
<dbReference type="Proteomes" id="UP000006818">
    <property type="component" value="Chromosome"/>
</dbReference>
<dbReference type="PANTHER" id="PTHR38826:SF5">
    <property type="entry name" value="RIBONUCLEASE VAPC13"/>
    <property type="match status" value="1"/>
</dbReference>
<sequence>MKRSTKQLKGKRVYIDTNIFIYVALKNPEFYDECYKVLEMLISNEFEGYGSDLVLFELFGSLAKINVNVAYEAVNSYLDLPIIILKLNRDTFGYAKEISELAEVNYDSLHAALVAQNEVEVVVTEDVNDWSKILKVWPKIKDKFSAKELTVISPTKGKLPI</sequence>
<dbReference type="SUPFAM" id="SSF88723">
    <property type="entry name" value="PIN domain-like"/>
    <property type="match status" value="1"/>
</dbReference>
<dbReference type="InterPro" id="IPR029060">
    <property type="entry name" value="PIN-like_dom_sf"/>
</dbReference>
<dbReference type="EMBL" id="CP001404">
    <property type="protein sequence ID" value="ACP47727.1"/>
    <property type="molecule type" value="Genomic_DNA"/>
</dbReference>
<dbReference type="AlphaFoldDB" id="C3NLX9"/>
<feature type="domain" description="PIN" evidence="1">
    <location>
        <begin position="13"/>
        <end position="127"/>
    </location>
</feature>
<evidence type="ECO:0000313" key="3">
    <source>
        <dbReference type="Proteomes" id="UP000006818"/>
    </source>
</evidence>
<dbReference type="Pfam" id="PF01850">
    <property type="entry name" value="PIN"/>
    <property type="match status" value="1"/>
</dbReference>
<dbReference type="InterPro" id="IPR002716">
    <property type="entry name" value="PIN_dom"/>
</dbReference>
<reference evidence="2 3" key="1">
    <citation type="journal article" date="2009" name="Proc. Natl. Acad. Sci. U.S.A.">
        <title>Biogeography of the Sulfolobus islandicus pan-genome.</title>
        <authorList>
            <person name="Reno M.L."/>
            <person name="Held N.L."/>
            <person name="Fields C.J."/>
            <person name="Burke P.V."/>
            <person name="Whitaker R.J."/>
        </authorList>
    </citation>
    <scope>NUCLEOTIDE SEQUENCE [LARGE SCALE GENOMIC DNA]</scope>
    <source>
        <strain evidence="3">Y.N.15.51 / Yellowstone #2</strain>
    </source>
</reference>
<name>C3NLX9_SACI1</name>
<proteinExistence type="predicted"/>
<dbReference type="RefSeq" id="WP_012717162.1">
    <property type="nucleotide sequence ID" value="NC_012623.1"/>
</dbReference>
<protein>
    <recommendedName>
        <fullName evidence="1">PIN domain-containing protein</fullName>
    </recommendedName>
</protein>
<organism evidence="2 3">
    <name type="scientific">Saccharolobus islandicus (strain Y.N.15.51 / Yellowstone #2)</name>
    <name type="common">Sulfolobus islandicus</name>
    <dbReference type="NCBI Taxonomy" id="419942"/>
    <lineage>
        <taxon>Archaea</taxon>
        <taxon>Thermoproteota</taxon>
        <taxon>Thermoprotei</taxon>
        <taxon>Sulfolobales</taxon>
        <taxon>Sulfolobaceae</taxon>
        <taxon>Saccharolobus</taxon>
    </lineage>
</organism>
<dbReference type="HOGENOM" id="CLU_140798_0_0_2"/>
<dbReference type="PANTHER" id="PTHR38826">
    <property type="entry name" value="RIBONUCLEASE VAPC13"/>
    <property type="match status" value="1"/>
</dbReference>
<dbReference type="KEGG" id="sin:YN1551_0590"/>
<evidence type="ECO:0000313" key="2">
    <source>
        <dbReference type="EMBL" id="ACP47727.1"/>
    </source>
</evidence>
<accession>C3NLX9</accession>
<dbReference type="InterPro" id="IPR052106">
    <property type="entry name" value="PINc/VapC_TA"/>
</dbReference>
<dbReference type="GeneID" id="7810227"/>